<sequence>MVVRPYTEELKYLEKISDCCWRIKKGFQPNMNVEGCFYVNERLERLMLEELKNSCRPGAVGGFLPGVKQIANVAALPGIVGRSIGLPDIHSGYGFAIGNMAAFDMDDPLSVVSPGGVGFDINCGVRLLRTNLYEKDVQPVKEQLAQSLFDHIPVGVGSKGIIPMNAHDLEEALEMGMDWSLREGYVWSEDKEHCEEYGRMLNADPSKVSLRAKKRGLPQLGTLGAGNHYAEIQVVDEIFDKWSASKMGIEEKGQVVVMIHSGSRGFGHQVATDALVQMEKAMKRDKIETNDRQLACARINSNEGQDYLKAMSAAANFAWVNRSSMTFLTRQAFAKMFRTTPDDLDMHVIYDVSHNIAKIENHMVDGKEKKLLVHRKGSTRAFPPHHPLIPVDYQLTGQPVLVGGTMGTCSYVLTGTEKGMQETFGSTCHGAGRALSRAKSRRNLDYKDVLERLEEMGIAIRVASPKLVMEEAPESYKDVTDVVNTCHAAGISKKCIKLRPIAVIKAVETSYDIIRYEAGVAIYEIFYVEYNRRRPVINSLIMRYSKNEKITYDKSFDLTMSRFRESNDLHHNDQQKSLTRPCTAKECQIVRDRSRSPYRPITYLPKGNESVTISSSEDEEQETLEEDITSSSEASSSDFQGFTDTEESQEQQESSEVIQVHTRFKLRIPCKTAKEHDNIDVKDGLKTIKFTGNKDTDSDRTLYHKTIERSTVTHTRIEKKLSLPPIKRLKQQRDSTVQTQLETSADQVVEISSDSEISPRRQKRSQINNKTPLTASHQNLTPGNNKCSPESPSEFPATSPSNPQQHTKSGKYTSRSSLLKNTLPSDSFERKLAMITARRPPMSLKEKIESWRCDMELSDVEDVNAFDDEFKRYEEFKRKQWRQIKKDKRDLGQEYEADLVKYDFTEFRKKMFNILKDKCHNRGGGGGDNSETDTSESVRIMDDKPSTSAVALQQKRINFSQRISQHSPERVQQRCVKDATKKSPISTTPPCSSSSSEKSATTPDSRKPYEQTEAHNLDKLLRKNSSEGISNHHRHHQLRQLNSCHILNQPRAERNCEMSSAHECPANAQFNQHMELPKENKISKSSPMNTENVKSVFKLHQLTCEVGKGLPQADNKINDPKGLIQMRLDFSENKRGLHLKEKTQELFKDPTRVQNDFSVCSKSNKSPIKSSIYKDKATSCESSPMHEENERSIGVEYFEEEQPQAFDDQAGNAEHACHQQYEFCNYLGLTGMSTATAVANAMAELAQCNLARRSMRVLRQQQKERQENNQKKDELNLLILKQKQLKEMKKREKAGEILKRVAFSGEFVEDNFETSPRDLRSLKEINQNSVVGFNSLSQPSVTIVKNEPEIKILCHINATNKEDAEEKRKAYVKEIAQPLRDSLKRHLEQQKLLLAGSQAECKECDDAIIKKKPFRVDEQAEKPKSVADLTEQPSTSRQAAAHALVQKESNEILSSISASASSQSVASKIQLKLTRSCCNILQEHRSSVGEHVKDDGNETDGDDGDDDDDDDDDDDNDDDDDETDGEAEVSLKKQSVQQLKRLNNTKANIESVGDGLDNNSTRINASKLTSILRTTRAPPPRPPNLPVNQQQMHQNIQAALEASRNTKPSIYILHSMDSNTKLKNLKGAKIDDKPTNKSQMAEGTPVKSIRKIEVLKQMKSPFADNERPTKKIRGLKNKKYKVASSYKRTNKRSLRKRKVVVIKTMKPTENERKKKNSKEKVIEDQKPTKSVKTCVKVNDLKSHSYTKAKPPSAQYQSFRKSFTAFNPAQKSGNFHRHADAANDVIEKYLRGGHKTNILSHPNMNSKSSAAPFIPGKIGSKNISMTLSNKIKYAKICLRRAQAQILRTNPKGKQTKSAQNLSKFRNPPIKPTARKVQDPKSPISNINQSSANKQESPKLIKPISQNASQSNSKDKQPENDNVVVSSTTNLYDERPIMSRPVDVRAKSSYVNMGKSPTHTEEKSTQKCSTIRLLNTNTNRRLNVMLNPLRMELGNVLHMYYELDTLIVIQEYMISFWKYSKILNVLCKHMPSELNGKVSPNYSAPYSSQNNNLMPSNPAIDTREPTSSLNPEERYKNEWMLLGESPYSTIDAEISTPYANRICIHNSTPVYIEMRGRYLPHNQRICNLITVYINIYYYHEEDMIVKSSSINLDTVQSEINQICYTTITDSRYFVLTWPQENILGKTRTGLCKYSITPQLDTLASIREFKSMRHIISYLECMNDDKLIGFGGTHITIWNHRSGDVLMNYDVAMPMGMNIGSIYYPSHDIEENDMLLLFQYRYPEILVLALKISHVTPSYRLLHTFSLSSTDFTTVTSAINTGDHIVLIDENDREIWINCSNPCQLAYMPAAKGKRFYVRHRAQFIELTNHTLNVDTLANLFLKLAAGLT</sequence>
<evidence type="ECO:0000256" key="6">
    <source>
        <dbReference type="ARBA" id="ARBA00023134"/>
    </source>
</evidence>
<feature type="binding site" evidence="10 12">
    <location>
        <begin position="227"/>
        <end position="231"/>
    </location>
    <ligand>
        <name>GMP</name>
        <dbReference type="ChEBI" id="CHEBI:58115"/>
    </ligand>
</feature>
<keyword evidence="4 10" id="KW-0479">Metal-binding</keyword>
<feature type="compositionally biased region" description="Basic and acidic residues" evidence="14">
    <location>
        <begin position="967"/>
        <end position="981"/>
    </location>
</feature>
<dbReference type="InterPro" id="IPR001233">
    <property type="entry name" value="RtcB"/>
</dbReference>
<proteinExistence type="inferred from homology"/>
<keyword evidence="3 10" id="KW-0819">tRNA processing</keyword>
<dbReference type="VEuPathDB" id="VectorBase:GMOY006610"/>
<feature type="compositionally biased region" description="Polar residues" evidence="14">
    <location>
        <begin position="1846"/>
        <end position="1862"/>
    </location>
</feature>
<feature type="region of interest" description="Disordered" evidence="14">
    <location>
        <begin position="747"/>
        <end position="820"/>
    </location>
</feature>
<dbReference type="SUPFAM" id="SSF103365">
    <property type="entry name" value="Hypothetical protein PH1602"/>
    <property type="match status" value="1"/>
</dbReference>
<accession>A0A1B0G046</accession>
<comment type="similarity">
    <text evidence="1 10">Belongs to the RtcB family.</text>
</comment>
<feature type="region of interest" description="Disordered" evidence="14">
    <location>
        <begin position="1488"/>
        <end position="1533"/>
    </location>
</feature>
<comment type="catalytic activity">
    <reaction evidence="8 10">
        <text>a 3'-end 3'-phospho-ribonucleotide-RNA + a 5'-end dephospho-ribonucleoside-RNA + GTP = a ribonucleotidyl-ribonucleotide-RNA + GMP + diphosphate</text>
        <dbReference type="Rhea" id="RHEA:68076"/>
        <dbReference type="Rhea" id="RHEA-COMP:10463"/>
        <dbReference type="Rhea" id="RHEA-COMP:13936"/>
        <dbReference type="Rhea" id="RHEA-COMP:17355"/>
        <dbReference type="ChEBI" id="CHEBI:33019"/>
        <dbReference type="ChEBI" id="CHEBI:37565"/>
        <dbReference type="ChEBI" id="CHEBI:58115"/>
        <dbReference type="ChEBI" id="CHEBI:83062"/>
        <dbReference type="ChEBI" id="CHEBI:138284"/>
        <dbReference type="ChEBI" id="CHEBI:173118"/>
        <dbReference type="EC" id="6.5.1.8"/>
    </reaction>
</comment>
<feature type="binding site" evidence="10">
    <location>
        <position position="123"/>
    </location>
    <ligand>
        <name>Mn(2+)</name>
        <dbReference type="ChEBI" id="CHEBI:29035"/>
        <label>2</label>
    </ligand>
</feature>
<dbReference type="EMBL" id="CCAG010002365">
    <property type="status" value="NOT_ANNOTATED_CDS"/>
    <property type="molecule type" value="Genomic_DNA"/>
</dbReference>
<evidence type="ECO:0000256" key="2">
    <source>
        <dbReference type="ARBA" id="ARBA00022598"/>
    </source>
</evidence>
<evidence type="ECO:0000256" key="7">
    <source>
        <dbReference type="ARBA" id="ARBA00023211"/>
    </source>
</evidence>
<comment type="cofactor">
    <cofactor evidence="10 13">
        <name>Mn(2+)</name>
        <dbReference type="ChEBI" id="CHEBI:29035"/>
    </cofactor>
    <text evidence="10 13">Binds 2 manganese ions per subunit.</text>
</comment>
<evidence type="ECO:0000256" key="5">
    <source>
        <dbReference type="ARBA" id="ARBA00022741"/>
    </source>
</evidence>
<dbReference type="PANTHER" id="PTHR11118">
    <property type="entry name" value="RNA-SPLICING LIGASE RTCB HOMOLOG"/>
    <property type="match status" value="1"/>
</dbReference>
<feature type="compositionally biased region" description="Polar residues" evidence="14">
    <location>
        <begin position="1881"/>
        <end position="1893"/>
    </location>
</feature>
<feature type="compositionally biased region" description="Acidic residues" evidence="14">
    <location>
        <begin position="1497"/>
        <end position="1527"/>
    </location>
</feature>
<dbReference type="EnsemblMetazoa" id="GMOY006610-RA">
    <property type="protein sequence ID" value="GMOY006610-PA"/>
    <property type="gene ID" value="GMOY006610"/>
</dbReference>
<feature type="binding site" evidence="10 13">
    <location>
        <position position="228"/>
    </location>
    <ligand>
        <name>Mn(2+)</name>
        <dbReference type="ChEBI" id="CHEBI:29035"/>
        <label>1</label>
    </ligand>
</feature>
<evidence type="ECO:0000256" key="4">
    <source>
        <dbReference type="ARBA" id="ARBA00022723"/>
    </source>
</evidence>
<keyword evidence="16" id="KW-1185">Reference proteome</keyword>
<feature type="binding site" evidence="10 12">
    <location>
        <begin position="429"/>
        <end position="432"/>
    </location>
    <ligand>
        <name>GMP</name>
        <dbReference type="ChEBI" id="CHEBI:58115"/>
    </ligand>
</feature>
<name>A0A1B0G046_GLOMM</name>
<feature type="region of interest" description="Disordered" evidence="14">
    <location>
        <begin position="598"/>
        <end position="657"/>
    </location>
</feature>
<comment type="function">
    <text evidence="10">Catalytic subunit of the tRNA-splicing ligase complex that acts by directly joining spliced tRNA halves to mature-sized tRNAs by incorporating the precursor-derived splice junction phosphate into the mature tRNA as a canonical 3',5'-phosphodiester. May act as an RNA ligase with broad substrate specificity, and may function toward other RNAs.</text>
</comment>
<dbReference type="PANTHER" id="PTHR11118:SF1">
    <property type="entry name" value="RNA-SPLICING LIGASE RTCB HOMOLOG"/>
    <property type="match status" value="1"/>
</dbReference>
<feature type="binding site" evidence="10">
    <location>
        <position position="123"/>
    </location>
    <ligand>
        <name>Mn(2+)</name>
        <dbReference type="ChEBI" id="CHEBI:29035"/>
        <label>1</label>
    </ligand>
</feature>
<evidence type="ECO:0000256" key="3">
    <source>
        <dbReference type="ARBA" id="ARBA00022694"/>
    </source>
</evidence>
<evidence type="ECO:0000313" key="16">
    <source>
        <dbReference type="Proteomes" id="UP000092444"/>
    </source>
</evidence>
<feature type="compositionally biased region" description="Polar residues" evidence="14">
    <location>
        <begin position="747"/>
        <end position="756"/>
    </location>
</feature>
<feature type="binding site" evidence="10 12">
    <location>
        <begin position="403"/>
        <end position="406"/>
    </location>
    <ligand>
        <name>GMP</name>
        <dbReference type="ChEBI" id="CHEBI:58115"/>
    </ligand>
</feature>
<dbReference type="GO" id="GO:0005525">
    <property type="term" value="F:GTP binding"/>
    <property type="evidence" value="ECO:0007669"/>
    <property type="project" value="UniProtKB-KW"/>
</dbReference>
<dbReference type="STRING" id="37546.A0A1B0G046"/>
<feature type="binding site" evidence="10 12">
    <location>
        <position position="505"/>
    </location>
    <ligand>
        <name>GMP</name>
        <dbReference type="ChEBI" id="CHEBI:58115"/>
    </ligand>
</feature>
<evidence type="ECO:0000256" key="11">
    <source>
        <dbReference type="PIRSR" id="PIRSR601233-1"/>
    </source>
</evidence>
<dbReference type="FunFam" id="3.90.1860.10:FF:000001">
    <property type="entry name" value="tRNA-splicing ligase RtcB homolog"/>
    <property type="match status" value="1"/>
</dbReference>
<dbReference type="GO" id="GO:0003972">
    <property type="term" value="F:RNA ligase (ATP) activity"/>
    <property type="evidence" value="ECO:0007669"/>
    <property type="project" value="TreeGrafter"/>
</dbReference>
<dbReference type="Pfam" id="PF01139">
    <property type="entry name" value="RtcB"/>
    <property type="match status" value="1"/>
</dbReference>
<dbReference type="GO" id="GO:0046872">
    <property type="term" value="F:metal ion binding"/>
    <property type="evidence" value="ECO:0007669"/>
    <property type="project" value="UniProtKB-KW"/>
</dbReference>
<dbReference type="GO" id="GO:0006388">
    <property type="term" value="P:tRNA splicing, via endonucleolytic cleavage and ligation"/>
    <property type="evidence" value="ECO:0007669"/>
    <property type="project" value="UniProtKB-UniRule"/>
</dbReference>
<feature type="binding site" evidence="10 13">
    <location>
        <position position="354"/>
    </location>
    <ligand>
        <name>Mn(2+)</name>
        <dbReference type="ChEBI" id="CHEBI:29035"/>
        <label>2</label>
    </ligand>
</feature>
<dbReference type="HAMAP" id="MF_03144">
    <property type="entry name" value="RtcB_euk"/>
    <property type="match status" value="1"/>
</dbReference>
<keyword evidence="7 10" id="KW-0464">Manganese</keyword>
<dbReference type="Proteomes" id="UP000092444">
    <property type="component" value="Unassembled WGS sequence"/>
</dbReference>
<feature type="compositionally biased region" description="Acidic residues" evidence="14">
    <location>
        <begin position="616"/>
        <end position="628"/>
    </location>
</feature>
<feature type="binding site" evidence="10 13">
    <location>
        <position position="120"/>
    </location>
    <ligand>
        <name>Mn(2+)</name>
        <dbReference type="ChEBI" id="CHEBI:29035"/>
        <label>1</label>
    </ligand>
</feature>
<feature type="compositionally biased region" description="Low complexity" evidence="14">
    <location>
        <begin position="982"/>
        <end position="1003"/>
    </location>
</feature>
<feature type="active site" description="GMP-histidine intermediate" evidence="10 11">
    <location>
        <position position="429"/>
    </location>
</feature>
<comment type="miscellaneous">
    <text evidence="10">Ligation probably proceeds through 3 nucleotidyl transfer steps, with 2',3'-cyclic phosphate termini being hydrolyzed to 3'-P termini in a step that precedes 3'-P activation with GMP. In the first nucleotidyl transfer step, RTCB reacts with GTP to form a covalent RTCB-histidine-GMP intermediate with release of PPi; in the second step, the GMP moiety is transferred to the RNA 3'-P; in the third step, the 5'-OH from the opposite RNA strand attacks the activated 3'-P to form a 3',5'-phosphodiester bond and release GMP.</text>
</comment>
<dbReference type="EC" id="6.5.1.8" evidence="10"/>
<reference evidence="15" key="1">
    <citation type="submission" date="2020-05" db="UniProtKB">
        <authorList>
            <consortium name="EnsemblMetazoa"/>
        </authorList>
    </citation>
    <scope>IDENTIFICATION</scope>
    <source>
        <strain evidence="15">Yale</strain>
    </source>
</reference>
<feature type="binding site" evidence="10 12">
    <location>
        <position position="410"/>
    </location>
    <ligand>
        <name>GMP</name>
        <dbReference type="ChEBI" id="CHEBI:58115"/>
    </ligand>
</feature>
<dbReference type="GO" id="GO:0072669">
    <property type="term" value="C:tRNA-splicing ligase complex"/>
    <property type="evidence" value="ECO:0007669"/>
    <property type="project" value="UniProtKB-UniRule"/>
</dbReference>
<evidence type="ECO:0000256" key="13">
    <source>
        <dbReference type="PIRSR" id="PIRSR601233-3"/>
    </source>
</evidence>
<feature type="region of interest" description="Disordered" evidence="14">
    <location>
        <begin position="959"/>
        <end position="1011"/>
    </location>
</feature>
<comment type="subunit">
    <text evidence="10">Catalytic component of the tRNA-splicing ligase complex.</text>
</comment>
<protein>
    <recommendedName>
        <fullName evidence="10">RNA-splicing ligase RtcB homolog</fullName>
        <ecNumber evidence="10">6.5.1.8</ecNumber>
    </recommendedName>
    <alternativeName>
        <fullName evidence="10">3'-phosphate/5'-hydroxy nucleic acid ligase</fullName>
    </alternativeName>
</protein>
<organism evidence="15 16">
    <name type="scientific">Glossina morsitans morsitans</name>
    <name type="common">Savannah tsetse fly</name>
    <dbReference type="NCBI Taxonomy" id="37546"/>
    <lineage>
        <taxon>Eukaryota</taxon>
        <taxon>Metazoa</taxon>
        <taxon>Ecdysozoa</taxon>
        <taxon>Arthropoda</taxon>
        <taxon>Hexapoda</taxon>
        <taxon>Insecta</taxon>
        <taxon>Pterygota</taxon>
        <taxon>Neoptera</taxon>
        <taxon>Endopterygota</taxon>
        <taxon>Diptera</taxon>
        <taxon>Brachycera</taxon>
        <taxon>Muscomorpha</taxon>
        <taxon>Hippoboscoidea</taxon>
        <taxon>Glossinidae</taxon>
        <taxon>Glossina</taxon>
    </lineage>
</organism>
<dbReference type="InterPro" id="IPR027513">
    <property type="entry name" value="RtcB_euk"/>
</dbReference>
<dbReference type="PROSITE" id="PS01288">
    <property type="entry name" value="UPF0027"/>
    <property type="match status" value="1"/>
</dbReference>
<evidence type="ECO:0000256" key="14">
    <source>
        <dbReference type="SAM" id="MobiDB-lite"/>
    </source>
</evidence>
<evidence type="ECO:0000256" key="8">
    <source>
        <dbReference type="ARBA" id="ARBA00047746"/>
    </source>
</evidence>
<dbReference type="Gene3D" id="3.90.1860.10">
    <property type="entry name" value="tRNA-splicing ligase RtcB"/>
    <property type="match status" value="1"/>
</dbReference>
<comment type="catalytic activity">
    <reaction evidence="9 10">
        <text>a 3'-end 2',3'-cyclophospho-ribonucleotide-RNA + a 5'-end dephospho-ribonucleoside-RNA + GTP + H2O = a ribonucleotidyl-ribonucleotide-RNA + GMP + diphosphate + H(+)</text>
        <dbReference type="Rhea" id="RHEA:68080"/>
        <dbReference type="Rhea" id="RHEA-COMP:10464"/>
        <dbReference type="Rhea" id="RHEA-COMP:13936"/>
        <dbReference type="Rhea" id="RHEA-COMP:17355"/>
        <dbReference type="ChEBI" id="CHEBI:15377"/>
        <dbReference type="ChEBI" id="CHEBI:15378"/>
        <dbReference type="ChEBI" id="CHEBI:33019"/>
        <dbReference type="ChEBI" id="CHEBI:37565"/>
        <dbReference type="ChEBI" id="CHEBI:58115"/>
        <dbReference type="ChEBI" id="CHEBI:83064"/>
        <dbReference type="ChEBI" id="CHEBI:138284"/>
        <dbReference type="ChEBI" id="CHEBI:173118"/>
        <dbReference type="EC" id="6.5.1.8"/>
    </reaction>
</comment>
<evidence type="ECO:0000256" key="10">
    <source>
        <dbReference type="HAMAP-Rule" id="MF_03144"/>
    </source>
</evidence>
<evidence type="ECO:0000256" key="9">
    <source>
        <dbReference type="ARBA" id="ARBA00049514"/>
    </source>
</evidence>
<feature type="compositionally biased region" description="Polar residues" evidence="14">
    <location>
        <begin position="765"/>
        <end position="820"/>
    </location>
</feature>
<feature type="region of interest" description="Disordered" evidence="14">
    <location>
        <begin position="1418"/>
        <end position="1438"/>
    </location>
</feature>
<feature type="region of interest" description="Disordered" evidence="14">
    <location>
        <begin position="1846"/>
        <end position="1897"/>
    </location>
</feature>
<keyword evidence="5 10" id="KW-0547">Nucleotide-binding</keyword>
<keyword evidence="2 10" id="KW-0436">Ligase</keyword>
<evidence type="ECO:0000313" key="15">
    <source>
        <dbReference type="EnsemblMetazoa" id="GMOY006610-PA"/>
    </source>
</evidence>
<feature type="region of interest" description="Disordered" evidence="14">
    <location>
        <begin position="918"/>
        <end position="938"/>
    </location>
</feature>
<evidence type="ECO:0000256" key="12">
    <source>
        <dbReference type="PIRSR" id="PIRSR601233-2"/>
    </source>
</evidence>
<keyword evidence="6 10" id="KW-0342">GTP-binding</keyword>
<dbReference type="GO" id="GO:0170057">
    <property type="term" value="F:RNA ligase (GTP) activity"/>
    <property type="evidence" value="ECO:0007669"/>
    <property type="project" value="UniProtKB-EC"/>
</dbReference>
<feature type="binding site" evidence="10 13">
    <location>
        <position position="260"/>
    </location>
    <ligand>
        <name>Mn(2+)</name>
        <dbReference type="ChEBI" id="CHEBI:29035"/>
        <label>2</label>
    </ligand>
</feature>
<evidence type="ECO:0000256" key="1">
    <source>
        <dbReference type="ARBA" id="ARBA00008071"/>
    </source>
</evidence>
<dbReference type="GO" id="GO:0005634">
    <property type="term" value="C:nucleus"/>
    <property type="evidence" value="ECO:0007669"/>
    <property type="project" value="TreeGrafter"/>
</dbReference>
<dbReference type="InterPro" id="IPR036025">
    <property type="entry name" value="RtcB-like_sf"/>
</dbReference>
<feature type="binding site" evidence="10 12">
    <location>
        <begin position="354"/>
        <end position="355"/>
    </location>
    <ligand>
        <name>GMP</name>
        <dbReference type="ChEBI" id="CHEBI:58115"/>
    </ligand>
</feature>